<dbReference type="PROSITE" id="PS51318">
    <property type="entry name" value="TAT"/>
    <property type="match status" value="1"/>
</dbReference>
<dbReference type="RefSeq" id="WP_274322580.1">
    <property type="nucleotide sequence ID" value="NZ_CP118158.1"/>
</dbReference>
<dbReference type="PROSITE" id="PS51257">
    <property type="entry name" value="PROKAR_LIPOPROTEIN"/>
    <property type="match status" value="1"/>
</dbReference>
<evidence type="ECO:0000256" key="1">
    <source>
        <dbReference type="SAM" id="MobiDB-lite"/>
    </source>
</evidence>
<name>A0ABD5Y707_9EURY</name>
<accession>A0ABD5Y707</accession>
<evidence type="ECO:0000313" key="3">
    <source>
        <dbReference type="Proteomes" id="UP001596432"/>
    </source>
</evidence>
<dbReference type="InterPro" id="IPR006311">
    <property type="entry name" value="TAT_signal"/>
</dbReference>
<feature type="region of interest" description="Disordered" evidence="1">
    <location>
        <begin position="412"/>
        <end position="437"/>
    </location>
</feature>
<evidence type="ECO:0000313" key="2">
    <source>
        <dbReference type="EMBL" id="MFC7141499.1"/>
    </source>
</evidence>
<comment type="caution">
    <text evidence="2">The sequence shown here is derived from an EMBL/GenBank/DDBJ whole genome shotgun (WGS) entry which is preliminary data.</text>
</comment>
<organism evidence="2 3">
    <name type="scientific">Halosimplex aquaticum</name>
    <dbReference type="NCBI Taxonomy" id="3026162"/>
    <lineage>
        <taxon>Archaea</taxon>
        <taxon>Methanobacteriati</taxon>
        <taxon>Methanobacteriota</taxon>
        <taxon>Stenosarchaea group</taxon>
        <taxon>Halobacteria</taxon>
        <taxon>Halobacteriales</taxon>
        <taxon>Haloarculaceae</taxon>
        <taxon>Halosimplex</taxon>
    </lineage>
</organism>
<protein>
    <submittedName>
        <fullName evidence="2">Uncharacterized protein</fullName>
    </submittedName>
</protein>
<dbReference type="GeneID" id="78821814"/>
<feature type="compositionally biased region" description="Low complexity" evidence="1">
    <location>
        <begin position="21"/>
        <end position="42"/>
    </location>
</feature>
<dbReference type="AlphaFoldDB" id="A0ABD5Y707"/>
<gene>
    <name evidence="2" type="ORF">ACFQMA_16880</name>
</gene>
<feature type="region of interest" description="Disordered" evidence="1">
    <location>
        <begin position="13"/>
        <end position="71"/>
    </location>
</feature>
<dbReference type="Proteomes" id="UP001596432">
    <property type="component" value="Unassembled WGS sequence"/>
</dbReference>
<dbReference type="EMBL" id="JBHTAS010000001">
    <property type="protein sequence ID" value="MFC7141499.1"/>
    <property type="molecule type" value="Genomic_DNA"/>
</dbReference>
<keyword evidence="3" id="KW-1185">Reference proteome</keyword>
<proteinExistence type="predicted"/>
<reference evidence="2 3" key="1">
    <citation type="journal article" date="2019" name="Int. J. Syst. Evol. Microbiol.">
        <title>The Global Catalogue of Microorganisms (GCM) 10K type strain sequencing project: providing services to taxonomists for standard genome sequencing and annotation.</title>
        <authorList>
            <consortium name="The Broad Institute Genomics Platform"/>
            <consortium name="The Broad Institute Genome Sequencing Center for Infectious Disease"/>
            <person name="Wu L."/>
            <person name="Ma J."/>
        </authorList>
    </citation>
    <scope>NUCLEOTIDE SEQUENCE [LARGE SCALE GENOMIC DNA]</scope>
    <source>
        <strain evidence="2 3">XZYJT29</strain>
    </source>
</reference>
<feature type="compositionally biased region" description="Polar residues" evidence="1">
    <location>
        <begin position="43"/>
        <end position="66"/>
    </location>
</feature>
<sequence>MNRRTFLAAVGAAGLGGCSGFGDPTTETAATAPAESDASTPTRAQGASPNPTSTRESPAGTATTPGDDSGVAAASIVDLEPTDRTYALAPTRYRTPDEGKITARFASTATAESPATLSASLENANDFANTFRIEWTPPFGRLSSRVPEPFADTDALADATHRAGLVLAPTANHELVDDPPEFERDDDGYWRLATGVDQWLPERVRLDPGETVHGEYAVVGHADGAGEGRPPGVYEFRGRSDSTLRIAVWETGRPGPEGGSRFEQQTLPPISEEASTAWFHDADATTGTYLRPDREQARLPAQVAFTVVNKSRSTTGCGHWSLYKLDGERWYHIGPYVHTADCRQLRPGQTKSWTLNADGGEALPPIGHGNGASFGFLGGGAYAAVVGYGGRADQSAALVELKGDEVSIEPTDDVTSERSDATVTVTSPRRERTDNSAPAELTLTSADEANRTLVPEQVMQRRYRGLRNTVGFVEEAIETVTLRTSERVAERVVGHDADRRRFRIRGTGTYEVSIERQSA</sequence>